<comment type="caution">
    <text evidence="2">The sequence shown here is derived from an EMBL/GenBank/DDBJ whole genome shotgun (WGS) entry which is preliminary data.</text>
</comment>
<accession>A0A0T5Z3Y9</accession>
<evidence type="ECO:0000313" key="3">
    <source>
        <dbReference type="Proteomes" id="UP000051276"/>
    </source>
</evidence>
<sequence>MKLRTQLLLFLFLYGFIPLIAMVAINLPFVLDRMELFYHKAHLQNLRADFKDLDEHLASRHVILRLLAKLPEPGTILERQPEKSSAEIDAARLRYTGWINETLRDQLDIVQ</sequence>
<keyword evidence="1" id="KW-1133">Transmembrane helix</keyword>
<keyword evidence="1" id="KW-0812">Transmembrane</keyword>
<feature type="non-terminal residue" evidence="2">
    <location>
        <position position="111"/>
    </location>
</feature>
<dbReference type="AlphaFoldDB" id="A0A0T5Z3Y9"/>
<protein>
    <submittedName>
        <fullName evidence="2">Uncharacterized protein</fullName>
    </submittedName>
</protein>
<name>A0A0T5Z3Y9_9GAMM</name>
<gene>
    <name evidence="2" type="ORF">Ga0076813_11737</name>
</gene>
<reference evidence="2 3" key="1">
    <citation type="submission" date="2015-11" db="EMBL/GenBank/DDBJ databases">
        <title>The genome of Candidatus Endoriftia persephone in Ridgeia piscesae and population structure of the North Eastern Pacific vestimentiferan symbionts.</title>
        <authorList>
            <person name="Perez M."/>
            <person name="Juniper K.S."/>
        </authorList>
    </citation>
    <scope>NUCLEOTIDE SEQUENCE [LARGE SCALE GENOMIC DNA]</scope>
    <source>
        <strain evidence="2">Ind10</strain>
    </source>
</reference>
<evidence type="ECO:0000313" key="2">
    <source>
        <dbReference type="EMBL" id="KRT57560.1"/>
    </source>
</evidence>
<feature type="transmembrane region" description="Helical" evidence="1">
    <location>
        <begin position="7"/>
        <end position="31"/>
    </location>
</feature>
<organism evidence="2 3">
    <name type="scientific">endosymbiont of Ridgeia piscesae</name>
    <dbReference type="NCBI Taxonomy" id="54398"/>
    <lineage>
        <taxon>Bacteria</taxon>
        <taxon>Pseudomonadati</taxon>
        <taxon>Pseudomonadota</taxon>
        <taxon>Gammaproteobacteria</taxon>
        <taxon>sulfur-oxidizing symbionts</taxon>
    </lineage>
</organism>
<dbReference type="EMBL" id="LMXI01000521">
    <property type="protein sequence ID" value="KRT57560.1"/>
    <property type="molecule type" value="Genomic_DNA"/>
</dbReference>
<proteinExistence type="predicted"/>
<keyword evidence="1" id="KW-0472">Membrane</keyword>
<dbReference type="Proteomes" id="UP000051276">
    <property type="component" value="Unassembled WGS sequence"/>
</dbReference>
<evidence type="ECO:0000256" key="1">
    <source>
        <dbReference type="SAM" id="Phobius"/>
    </source>
</evidence>